<name>A0A7W3FM33_9GAMM</name>
<dbReference type="GO" id="GO:0071978">
    <property type="term" value="P:bacterial-type flagellum-dependent swarming motility"/>
    <property type="evidence" value="ECO:0007669"/>
    <property type="project" value="TreeGrafter"/>
</dbReference>
<evidence type="ECO:0000313" key="8">
    <source>
        <dbReference type="Proteomes" id="UP000547058"/>
    </source>
</evidence>
<keyword evidence="7" id="KW-0282">Flagellum</keyword>
<dbReference type="PANTHER" id="PTHR30034:SF5">
    <property type="entry name" value="SECRETION SYSTEM APPARATUS PROTEIN SSAQ"/>
    <property type="match status" value="1"/>
</dbReference>
<dbReference type="SUPFAM" id="SSF101801">
    <property type="entry name" value="Surface presentation of antigens (SPOA)"/>
    <property type="match status" value="1"/>
</dbReference>
<evidence type="ECO:0000313" key="7">
    <source>
        <dbReference type="EMBL" id="MBA8682059.1"/>
    </source>
</evidence>
<evidence type="ECO:0000256" key="1">
    <source>
        <dbReference type="ARBA" id="ARBA00009226"/>
    </source>
</evidence>
<protein>
    <recommendedName>
        <fullName evidence="2">Surface presentation of antigens protein SpaO</fullName>
    </recommendedName>
</protein>
<dbReference type="Gene3D" id="2.30.330.10">
    <property type="entry name" value="SpoA-like"/>
    <property type="match status" value="1"/>
</dbReference>
<dbReference type="EMBL" id="JACGXS010000004">
    <property type="protein sequence ID" value="MBA8682059.1"/>
    <property type="molecule type" value="Genomic_DNA"/>
</dbReference>
<keyword evidence="8" id="KW-1185">Reference proteome</keyword>
<evidence type="ECO:0000256" key="2">
    <source>
        <dbReference type="ARBA" id="ARBA00021925"/>
    </source>
</evidence>
<dbReference type="InterPro" id="IPR036429">
    <property type="entry name" value="SpoA-like_sf"/>
</dbReference>
<comment type="similarity">
    <text evidence="1">Belongs to the FliN/MopA/SpaO family.</text>
</comment>
<dbReference type="InterPro" id="IPR058805">
    <property type="entry name" value="SpaO_FliMN_C_rel"/>
</dbReference>
<feature type="domain" description="SpaO FliM/N C-terminal related" evidence="6">
    <location>
        <begin position="154"/>
        <end position="212"/>
    </location>
</feature>
<keyword evidence="3" id="KW-0843">Virulence</keyword>
<dbReference type="GO" id="GO:0050918">
    <property type="term" value="P:positive chemotaxis"/>
    <property type="evidence" value="ECO:0007669"/>
    <property type="project" value="TreeGrafter"/>
</dbReference>
<evidence type="ECO:0000256" key="3">
    <source>
        <dbReference type="ARBA" id="ARBA00023026"/>
    </source>
</evidence>
<dbReference type="AlphaFoldDB" id="A0A7W3FM33"/>
<proteinExistence type="inferred from homology"/>
<sequence>MTPTFTLLQQHEPARLQLQKIHERLRLQGTDARMALPPATISFRFVLSRDEGDLVGRVAADAWAAHHLPGISGLDWLHVDAGQLAALTAIEHPLQLLPHGMDYRTARFLSLHTGEVGHPHPVIASEEGDVWIERLDWMLDPASLTCPVRASPTFALPIQLRLGTVHLSVRGLRRLRPRDILLLPSPRLQGCCGPRHLFDFVLDPEHLTVTALHSSSAHPPAIDEGAYATDIELVHDLAQLPLSLDMTLCRLDITLAELANLQAGSTLPLPEQAHRNVQVMHNGRCVAAGELVQVGHVLGVQLTRTPRLA</sequence>
<evidence type="ECO:0000259" key="6">
    <source>
        <dbReference type="Pfam" id="PF26304"/>
    </source>
</evidence>
<keyword evidence="7" id="KW-0966">Cell projection</keyword>
<dbReference type="Pfam" id="PF26304">
    <property type="entry name" value="FliMN_C_rel"/>
    <property type="match status" value="1"/>
</dbReference>
<feature type="domain" description="Flagellar motor switch protein FliN-like C-terminal" evidence="4">
    <location>
        <begin position="237"/>
        <end position="304"/>
    </location>
</feature>
<dbReference type="Pfam" id="PF01052">
    <property type="entry name" value="FliMN_C"/>
    <property type="match status" value="1"/>
</dbReference>
<dbReference type="InterPro" id="IPR003283">
    <property type="entry name" value="T3SS_OMP_SpaO"/>
</dbReference>
<gene>
    <name evidence="7" type="ORF">H4O11_09605</name>
</gene>
<dbReference type="Proteomes" id="UP000547058">
    <property type="component" value="Unassembled WGS sequence"/>
</dbReference>
<dbReference type="PRINTS" id="PR01339">
    <property type="entry name" value="TYPE3OMOPROT"/>
</dbReference>
<organism evidence="7 8">
    <name type="scientific">Stenotrophomonas tumulicola</name>
    <dbReference type="NCBI Taxonomy" id="1685415"/>
    <lineage>
        <taxon>Bacteria</taxon>
        <taxon>Pseudomonadati</taxon>
        <taxon>Pseudomonadota</taxon>
        <taxon>Gammaproteobacteria</taxon>
        <taxon>Lysobacterales</taxon>
        <taxon>Lysobacteraceae</taxon>
        <taxon>Stenotrophomonas</taxon>
    </lineage>
</organism>
<dbReference type="Pfam" id="PF26294">
    <property type="entry name" value="SpaO_N"/>
    <property type="match status" value="1"/>
</dbReference>
<feature type="domain" description="SpaO N-terminal" evidence="5">
    <location>
        <begin position="9"/>
        <end position="135"/>
    </location>
</feature>
<evidence type="ECO:0000259" key="5">
    <source>
        <dbReference type="Pfam" id="PF26294"/>
    </source>
</evidence>
<accession>A0A7W3FM33</accession>
<dbReference type="PANTHER" id="PTHR30034">
    <property type="entry name" value="FLAGELLAR MOTOR SWITCH PROTEIN FLIM"/>
    <property type="match status" value="1"/>
</dbReference>
<reference evidence="7 8" key="1">
    <citation type="submission" date="2020-08" db="EMBL/GenBank/DDBJ databases">
        <title>Stenotrophomonas tumulicola JCM 30961.</title>
        <authorList>
            <person name="Deng Y."/>
        </authorList>
    </citation>
    <scope>NUCLEOTIDE SEQUENCE [LARGE SCALE GENOMIC DNA]</scope>
    <source>
        <strain evidence="7 8">JCM 30961</strain>
    </source>
</reference>
<dbReference type="InterPro" id="IPR058804">
    <property type="entry name" value="SpaO_N"/>
</dbReference>
<evidence type="ECO:0000259" key="4">
    <source>
        <dbReference type="Pfam" id="PF01052"/>
    </source>
</evidence>
<dbReference type="RefSeq" id="WP_182339201.1">
    <property type="nucleotide sequence ID" value="NZ_JACGXS010000004.1"/>
</dbReference>
<keyword evidence="7" id="KW-0969">Cilium</keyword>
<dbReference type="InterPro" id="IPR001543">
    <property type="entry name" value="FliN-like_C"/>
</dbReference>
<comment type="caution">
    <text evidence="7">The sequence shown here is derived from an EMBL/GenBank/DDBJ whole genome shotgun (WGS) entry which is preliminary data.</text>
</comment>
<dbReference type="GO" id="GO:0009306">
    <property type="term" value="P:protein secretion"/>
    <property type="evidence" value="ECO:0007669"/>
    <property type="project" value="InterPro"/>
</dbReference>